<feature type="chain" id="PRO_5037963229" evidence="2">
    <location>
        <begin position="25"/>
        <end position="206"/>
    </location>
</feature>
<proteinExistence type="predicted"/>
<keyword evidence="2" id="KW-0732">Signal</keyword>
<dbReference type="RefSeq" id="WP_190469987.1">
    <property type="nucleotide sequence ID" value="NZ_JACJPW010000074.1"/>
</dbReference>
<sequence length="206" mass="21529">MNTKWAIAAIIILYSLGWTNAAKADELSQDTFNLPSTSSNSRATSSSAGTTVNQQQNTQVNNNQFYGFGPGISCPSPTLGLSMYGGLGNGSGSDAEVSSTSIGAVASINIPLGGSNARTCRKIGEAQLRALQAQTERANLEAAKIRTDITLVTINQCIQIMRNARLSGQFAEVCSGIELISPNPNNNAPAVQPVTVPQGSQTQPQN</sequence>
<accession>A0A926VJ61</accession>
<name>A0A926VJ61_9CYAN</name>
<evidence type="ECO:0000256" key="2">
    <source>
        <dbReference type="SAM" id="SignalP"/>
    </source>
</evidence>
<feature type="signal peptide" evidence="2">
    <location>
        <begin position="1"/>
        <end position="24"/>
    </location>
</feature>
<evidence type="ECO:0000256" key="1">
    <source>
        <dbReference type="SAM" id="MobiDB-lite"/>
    </source>
</evidence>
<feature type="compositionally biased region" description="Low complexity" evidence="1">
    <location>
        <begin position="36"/>
        <end position="55"/>
    </location>
</feature>
<evidence type="ECO:0000313" key="3">
    <source>
        <dbReference type="EMBL" id="MBD2184158.1"/>
    </source>
</evidence>
<feature type="region of interest" description="Disordered" evidence="1">
    <location>
        <begin position="185"/>
        <end position="206"/>
    </location>
</feature>
<gene>
    <name evidence="3" type="ORF">H6G03_24320</name>
</gene>
<dbReference type="AlphaFoldDB" id="A0A926VJ61"/>
<keyword evidence="4" id="KW-1185">Reference proteome</keyword>
<dbReference type="EMBL" id="JACJPW010000074">
    <property type="protein sequence ID" value="MBD2184158.1"/>
    <property type="molecule type" value="Genomic_DNA"/>
</dbReference>
<feature type="compositionally biased region" description="Low complexity" evidence="1">
    <location>
        <begin position="185"/>
        <end position="198"/>
    </location>
</feature>
<protein>
    <submittedName>
        <fullName evidence="3">Uncharacterized protein</fullName>
    </submittedName>
</protein>
<comment type="caution">
    <text evidence="3">The sequence shown here is derived from an EMBL/GenBank/DDBJ whole genome shotgun (WGS) entry which is preliminary data.</text>
</comment>
<organism evidence="3 4">
    <name type="scientific">Aerosakkonema funiforme FACHB-1375</name>
    <dbReference type="NCBI Taxonomy" id="2949571"/>
    <lineage>
        <taxon>Bacteria</taxon>
        <taxon>Bacillati</taxon>
        <taxon>Cyanobacteriota</taxon>
        <taxon>Cyanophyceae</taxon>
        <taxon>Oscillatoriophycideae</taxon>
        <taxon>Aerosakkonematales</taxon>
        <taxon>Aerosakkonemataceae</taxon>
        <taxon>Aerosakkonema</taxon>
    </lineage>
</organism>
<reference evidence="3" key="2">
    <citation type="submission" date="2020-08" db="EMBL/GenBank/DDBJ databases">
        <authorList>
            <person name="Chen M."/>
            <person name="Teng W."/>
            <person name="Zhao L."/>
            <person name="Hu C."/>
            <person name="Zhou Y."/>
            <person name="Han B."/>
            <person name="Song L."/>
            <person name="Shu W."/>
        </authorList>
    </citation>
    <scope>NUCLEOTIDE SEQUENCE</scope>
    <source>
        <strain evidence="3">FACHB-1375</strain>
    </source>
</reference>
<dbReference type="Proteomes" id="UP000641646">
    <property type="component" value="Unassembled WGS sequence"/>
</dbReference>
<reference evidence="3" key="1">
    <citation type="journal article" date="2015" name="ISME J.">
        <title>Draft Genome Sequence of Streptomyces incarnatus NRRL8089, which Produces the Nucleoside Antibiotic Sinefungin.</title>
        <authorList>
            <person name="Oshima K."/>
            <person name="Hattori M."/>
            <person name="Shimizu H."/>
            <person name="Fukuda K."/>
            <person name="Nemoto M."/>
            <person name="Inagaki K."/>
            <person name="Tamura T."/>
        </authorList>
    </citation>
    <scope>NUCLEOTIDE SEQUENCE</scope>
    <source>
        <strain evidence="3">FACHB-1375</strain>
    </source>
</reference>
<feature type="region of interest" description="Disordered" evidence="1">
    <location>
        <begin position="32"/>
        <end position="55"/>
    </location>
</feature>
<evidence type="ECO:0000313" key="4">
    <source>
        <dbReference type="Proteomes" id="UP000641646"/>
    </source>
</evidence>